<dbReference type="KEGG" id="sfh:SFHH103_01678"/>
<dbReference type="EMBL" id="HE616890">
    <property type="protein sequence ID" value="CCE96175.1"/>
    <property type="molecule type" value="Genomic_DNA"/>
</dbReference>
<accession>G9A7E5</accession>
<evidence type="ECO:0000313" key="2">
    <source>
        <dbReference type="Proteomes" id="UP000007735"/>
    </source>
</evidence>
<gene>
    <name evidence="1" type="ordered locus">SFHH103_01678</name>
</gene>
<evidence type="ECO:0000313" key="1">
    <source>
        <dbReference type="EMBL" id="CCE96175.1"/>
    </source>
</evidence>
<sequence>MTEEPQFTLEQRVQFLQRDIEETRETIEILLSLLIAQGAFSSAQFWDWRRKAERIQYALREPALAHASIHAIEEAEALLEHLAPDVPTESR</sequence>
<dbReference type="STRING" id="1117943.SFHH103_01678"/>
<proteinExistence type="predicted"/>
<dbReference type="RefSeq" id="WP_014328638.1">
    <property type="nucleotide sequence ID" value="NC_016812.1"/>
</dbReference>
<dbReference type="HOGENOM" id="CLU_2424808_0_0_5"/>
<dbReference type="PATRIC" id="fig|380.5.peg.1781"/>
<reference evidence="1 2" key="1">
    <citation type="journal article" date="2012" name="J. Bacteriol.">
        <title>Genome sequence of the soybean symbiont Sinorhizobium fredii HH103.</title>
        <authorList>
            <person name="Weidner S."/>
            <person name="Becker A."/>
            <person name="Bonilla I."/>
            <person name="Jaenicke S."/>
            <person name="Lloret J."/>
            <person name="Margaret I."/>
            <person name="Puhler A."/>
            <person name="Ruiz-Sainz J.E."/>
            <person name="Schneiker-Bekel S."/>
            <person name="Szczepanowski R."/>
            <person name="Vinardell J.M."/>
            <person name="Zehner S."/>
            <person name="Gottfert M."/>
        </authorList>
    </citation>
    <scope>NUCLEOTIDE SEQUENCE [LARGE SCALE GENOMIC DNA]</scope>
    <source>
        <strain evidence="1 2">HH103</strain>
    </source>
</reference>
<dbReference type="AlphaFoldDB" id="G9A7E5"/>
<name>G9A7E5_SINF1</name>
<dbReference type="Proteomes" id="UP000007735">
    <property type="component" value="Chromosome"/>
</dbReference>
<protein>
    <submittedName>
        <fullName evidence="1">Uncharacterized protein</fullName>
    </submittedName>
</protein>
<organism evidence="1 2">
    <name type="scientific">Sinorhizobium fredii (strain HH103)</name>
    <dbReference type="NCBI Taxonomy" id="1117943"/>
    <lineage>
        <taxon>Bacteria</taxon>
        <taxon>Pseudomonadati</taxon>
        <taxon>Pseudomonadota</taxon>
        <taxon>Alphaproteobacteria</taxon>
        <taxon>Hyphomicrobiales</taxon>
        <taxon>Rhizobiaceae</taxon>
        <taxon>Sinorhizobium/Ensifer group</taxon>
        <taxon>Sinorhizobium</taxon>
    </lineage>
</organism>